<sequence length="53" mass="6045">MNSTASIAKLSKRISDSVDFVEIDHSCSTRFRNHIKYGISRFLIILDSLQSKD</sequence>
<keyword evidence="2" id="KW-1185">Reference proteome</keyword>
<name>A0A5N5GR37_9ROSA</name>
<accession>A0A5N5GR37</accession>
<evidence type="ECO:0000313" key="2">
    <source>
        <dbReference type="Proteomes" id="UP000327157"/>
    </source>
</evidence>
<evidence type="ECO:0000313" key="1">
    <source>
        <dbReference type="EMBL" id="KAB2617597.1"/>
    </source>
</evidence>
<dbReference type="EMBL" id="SMOL01000401">
    <property type="protein sequence ID" value="KAB2617597.1"/>
    <property type="molecule type" value="Genomic_DNA"/>
</dbReference>
<reference evidence="2" key="2">
    <citation type="submission" date="2019-10" db="EMBL/GenBank/DDBJ databases">
        <title>A de novo genome assembly of a pear dwarfing rootstock.</title>
        <authorList>
            <person name="Wang F."/>
            <person name="Wang J."/>
            <person name="Li S."/>
            <person name="Zhang Y."/>
            <person name="Fang M."/>
            <person name="Ma L."/>
            <person name="Zhao Y."/>
            <person name="Jiang S."/>
        </authorList>
    </citation>
    <scope>NUCLEOTIDE SEQUENCE [LARGE SCALE GENOMIC DNA]</scope>
</reference>
<organism evidence="1 2">
    <name type="scientific">Pyrus ussuriensis x Pyrus communis</name>
    <dbReference type="NCBI Taxonomy" id="2448454"/>
    <lineage>
        <taxon>Eukaryota</taxon>
        <taxon>Viridiplantae</taxon>
        <taxon>Streptophyta</taxon>
        <taxon>Embryophyta</taxon>
        <taxon>Tracheophyta</taxon>
        <taxon>Spermatophyta</taxon>
        <taxon>Magnoliopsida</taxon>
        <taxon>eudicotyledons</taxon>
        <taxon>Gunneridae</taxon>
        <taxon>Pentapetalae</taxon>
        <taxon>rosids</taxon>
        <taxon>fabids</taxon>
        <taxon>Rosales</taxon>
        <taxon>Rosaceae</taxon>
        <taxon>Amygdaloideae</taxon>
        <taxon>Maleae</taxon>
        <taxon>Pyrus</taxon>
    </lineage>
</organism>
<protein>
    <submittedName>
        <fullName evidence="1">Uncharacterized protein</fullName>
    </submittedName>
</protein>
<proteinExistence type="predicted"/>
<gene>
    <name evidence="1" type="ORF">D8674_013466</name>
</gene>
<reference evidence="1 2" key="3">
    <citation type="submission" date="2019-11" db="EMBL/GenBank/DDBJ databases">
        <title>A de novo genome assembly of a pear dwarfing rootstock.</title>
        <authorList>
            <person name="Wang F."/>
            <person name="Wang J."/>
            <person name="Li S."/>
            <person name="Zhang Y."/>
            <person name="Fang M."/>
            <person name="Ma L."/>
            <person name="Zhao Y."/>
            <person name="Jiang S."/>
        </authorList>
    </citation>
    <scope>NUCLEOTIDE SEQUENCE [LARGE SCALE GENOMIC DNA]</scope>
    <source>
        <strain evidence="1">S2</strain>
        <tissue evidence="1">Leaf</tissue>
    </source>
</reference>
<dbReference type="AlphaFoldDB" id="A0A5N5GR37"/>
<comment type="caution">
    <text evidence="1">The sequence shown here is derived from an EMBL/GenBank/DDBJ whole genome shotgun (WGS) entry which is preliminary data.</text>
</comment>
<reference evidence="1 2" key="1">
    <citation type="submission" date="2019-09" db="EMBL/GenBank/DDBJ databases">
        <authorList>
            <person name="Ou C."/>
        </authorList>
    </citation>
    <scope>NUCLEOTIDE SEQUENCE [LARGE SCALE GENOMIC DNA]</scope>
    <source>
        <strain evidence="1">S2</strain>
        <tissue evidence="1">Leaf</tissue>
    </source>
</reference>
<dbReference type="Proteomes" id="UP000327157">
    <property type="component" value="Chromosome 15"/>
</dbReference>